<evidence type="ECO:0000256" key="5">
    <source>
        <dbReference type="ARBA" id="ARBA00023002"/>
    </source>
</evidence>
<comment type="caution">
    <text evidence="10">The sequence shown here is derived from an EMBL/GenBank/DDBJ whole genome shotgun (WGS) entry which is preliminary data.</text>
</comment>
<keyword evidence="9" id="KW-0472">Membrane</keyword>
<evidence type="ECO:0000256" key="4">
    <source>
        <dbReference type="ARBA" id="ARBA00022723"/>
    </source>
</evidence>
<dbReference type="PRINTS" id="PR00463">
    <property type="entry name" value="EP450I"/>
</dbReference>
<feature type="transmembrane region" description="Helical" evidence="9">
    <location>
        <begin position="29"/>
        <end position="50"/>
    </location>
</feature>
<accession>A0A9P5NNM1</accession>
<keyword evidence="4 8" id="KW-0479">Metal-binding</keyword>
<evidence type="ECO:0000313" key="11">
    <source>
        <dbReference type="Proteomes" id="UP000724874"/>
    </source>
</evidence>
<dbReference type="InterPro" id="IPR001128">
    <property type="entry name" value="Cyt_P450"/>
</dbReference>
<dbReference type="EMBL" id="JADNYJ010000051">
    <property type="protein sequence ID" value="KAF8899781.1"/>
    <property type="molecule type" value="Genomic_DNA"/>
</dbReference>
<dbReference type="OrthoDB" id="6692864at2759"/>
<dbReference type="Proteomes" id="UP000724874">
    <property type="component" value="Unassembled WGS sequence"/>
</dbReference>
<feature type="binding site" description="axial binding residue" evidence="8">
    <location>
        <position position="508"/>
    </location>
    <ligand>
        <name>heme</name>
        <dbReference type="ChEBI" id="CHEBI:30413"/>
    </ligand>
    <ligandPart>
        <name>Fe</name>
        <dbReference type="ChEBI" id="CHEBI:18248"/>
    </ligandPart>
</feature>
<dbReference type="GO" id="GO:0020037">
    <property type="term" value="F:heme binding"/>
    <property type="evidence" value="ECO:0007669"/>
    <property type="project" value="InterPro"/>
</dbReference>
<evidence type="ECO:0000256" key="7">
    <source>
        <dbReference type="ARBA" id="ARBA00023033"/>
    </source>
</evidence>
<feature type="transmembrane region" description="Helical" evidence="9">
    <location>
        <begin position="57"/>
        <end position="79"/>
    </location>
</feature>
<comment type="pathway">
    <text evidence="2">Secondary metabolite biosynthesis.</text>
</comment>
<dbReference type="PANTHER" id="PTHR24305:SF187">
    <property type="entry name" value="P450, PUTATIVE (EUROFUNG)-RELATED"/>
    <property type="match status" value="1"/>
</dbReference>
<organism evidence="10 11">
    <name type="scientific">Gymnopilus junonius</name>
    <name type="common">Spectacular rustgill mushroom</name>
    <name type="synonym">Gymnopilus spectabilis subsp. junonius</name>
    <dbReference type="NCBI Taxonomy" id="109634"/>
    <lineage>
        <taxon>Eukaryota</taxon>
        <taxon>Fungi</taxon>
        <taxon>Dikarya</taxon>
        <taxon>Basidiomycota</taxon>
        <taxon>Agaricomycotina</taxon>
        <taxon>Agaricomycetes</taxon>
        <taxon>Agaricomycetidae</taxon>
        <taxon>Agaricales</taxon>
        <taxon>Agaricineae</taxon>
        <taxon>Hymenogastraceae</taxon>
        <taxon>Gymnopilus</taxon>
    </lineage>
</organism>
<keyword evidence="6 8" id="KW-0408">Iron</keyword>
<keyword evidence="11" id="KW-1185">Reference proteome</keyword>
<dbReference type="GO" id="GO:0004497">
    <property type="term" value="F:monooxygenase activity"/>
    <property type="evidence" value="ECO:0007669"/>
    <property type="project" value="UniProtKB-KW"/>
</dbReference>
<keyword evidence="8" id="KW-0349">Heme</keyword>
<proteinExistence type="inferred from homology"/>
<dbReference type="AlphaFoldDB" id="A0A9P5NNM1"/>
<dbReference type="InterPro" id="IPR002401">
    <property type="entry name" value="Cyt_P450_E_grp-I"/>
</dbReference>
<dbReference type="GO" id="GO:0016705">
    <property type="term" value="F:oxidoreductase activity, acting on paired donors, with incorporation or reduction of molecular oxygen"/>
    <property type="evidence" value="ECO:0007669"/>
    <property type="project" value="InterPro"/>
</dbReference>
<dbReference type="PRINTS" id="PR00385">
    <property type="entry name" value="P450"/>
</dbReference>
<dbReference type="InterPro" id="IPR050121">
    <property type="entry name" value="Cytochrome_P450_monoxygenase"/>
</dbReference>
<keyword evidence="5" id="KW-0560">Oxidoreductase</keyword>
<evidence type="ECO:0000256" key="3">
    <source>
        <dbReference type="ARBA" id="ARBA00010617"/>
    </source>
</evidence>
<evidence type="ECO:0000256" key="2">
    <source>
        <dbReference type="ARBA" id="ARBA00005179"/>
    </source>
</evidence>
<name>A0A9P5NNM1_GYMJU</name>
<protein>
    <submittedName>
        <fullName evidence="10">Cytochrome P450</fullName>
    </submittedName>
</protein>
<evidence type="ECO:0000256" key="1">
    <source>
        <dbReference type="ARBA" id="ARBA00001971"/>
    </source>
</evidence>
<keyword evidence="7" id="KW-0503">Monooxygenase</keyword>
<evidence type="ECO:0000256" key="6">
    <source>
        <dbReference type="ARBA" id="ARBA00023004"/>
    </source>
</evidence>
<evidence type="ECO:0000256" key="9">
    <source>
        <dbReference type="SAM" id="Phobius"/>
    </source>
</evidence>
<comment type="cofactor">
    <cofactor evidence="1 8">
        <name>heme</name>
        <dbReference type="ChEBI" id="CHEBI:30413"/>
    </cofactor>
</comment>
<comment type="similarity">
    <text evidence="3">Belongs to the cytochrome P450 family.</text>
</comment>
<gene>
    <name evidence="10" type="ORF">CPB84DRAFT_1747727</name>
</gene>
<keyword evidence="9" id="KW-0812">Transmembrane</keyword>
<evidence type="ECO:0000256" key="8">
    <source>
        <dbReference type="PIRSR" id="PIRSR602401-1"/>
    </source>
</evidence>
<keyword evidence="9" id="KW-1133">Transmembrane helix</keyword>
<dbReference type="Pfam" id="PF00067">
    <property type="entry name" value="p450"/>
    <property type="match status" value="1"/>
</dbReference>
<dbReference type="SUPFAM" id="SSF48264">
    <property type="entry name" value="Cytochrome P450"/>
    <property type="match status" value="1"/>
</dbReference>
<dbReference type="GO" id="GO:0005506">
    <property type="term" value="F:iron ion binding"/>
    <property type="evidence" value="ECO:0007669"/>
    <property type="project" value="InterPro"/>
</dbReference>
<dbReference type="PANTHER" id="PTHR24305">
    <property type="entry name" value="CYTOCHROME P450"/>
    <property type="match status" value="1"/>
</dbReference>
<dbReference type="Gene3D" id="1.10.630.10">
    <property type="entry name" value="Cytochrome P450"/>
    <property type="match status" value="1"/>
</dbReference>
<reference evidence="10" key="1">
    <citation type="submission" date="2020-11" db="EMBL/GenBank/DDBJ databases">
        <authorList>
            <consortium name="DOE Joint Genome Institute"/>
            <person name="Ahrendt S."/>
            <person name="Riley R."/>
            <person name="Andreopoulos W."/>
            <person name="LaButti K."/>
            <person name="Pangilinan J."/>
            <person name="Ruiz-duenas F.J."/>
            <person name="Barrasa J.M."/>
            <person name="Sanchez-Garcia M."/>
            <person name="Camarero S."/>
            <person name="Miyauchi S."/>
            <person name="Serrano A."/>
            <person name="Linde D."/>
            <person name="Babiker R."/>
            <person name="Drula E."/>
            <person name="Ayuso-Fernandez I."/>
            <person name="Pacheco R."/>
            <person name="Padilla G."/>
            <person name="Ferreira P."/>
            <person name="Barriuso J."/>
            <person name="Kellner H."/>
            <person name="Castanera R."/>
            <person name="Alfaro M."/>
            <person name="Ramirez L."/>
            <person name="Pisabarro A.G."/>
            <person name="Kuo A."/>
            <person name="Tritt A."/>
            <person name="Lipzen A."/>
            <person name="He G."/>
            <person name="Yan M."/>
            <person name="Ng V."/>
            <person name="Cullen D."/>
            <person name="Martin F."/>
            <person name="Rosso M.-N."/>
            <person name="Henrissat B."/>
            <person name="Hibbett D."/>
            <person name="Martinez A.T."/>
            <person name="Grigoriev I.V."/>
        </authorList>
    </citation>
    <scope>NUCLEOTIDE SEQUENCE</scope>
    <source>
        <strain evidence="10">AH 44721</strain>
    </source>
</reference>
<sequence length="568" mass="64104">MAFKATLLANILAAIATHAWMKTYDPVPLGVVVTALLTVPLISTFIANFINPSSSMFSLVLAYPSFYFALTASICAYRLSPFHPLAKFPGPIMLKLTKLPSTWIAFKGKNHVYVKDLHDRYGPIIRTGPNELSTIDKELIPQILGNQGMPRGPQWEARSFGSGESNGLDSLISSRYTAVHAELRVQWNKAFSAEALRNYEELLIPRLVEFNNHLKKACGKGTAQLNIANWISRFTYDFMGDWVFSENFKTMENGDKEGRIEMMDKSMHLMSIIQQIPWIAPSVRSFPILNKWIVKFVSYNIQDSTIRSQKEMKRKDLFYYMGEAAGRSGSDFDVIAENCNLASIAASDTTASILSNAVYSLLSNPEKYKKLQQEVDKTFTEHEINSFHLSTGEEVDGKMYGEILGSMKYLNAVLNETMRLYPVIPTGLHRAPEPGSSSKTLRIGNDIILLPEGNSVNVSLYALHRDSRNFSPHPDAFIPERWLSSSEKSEYVTSKDMFIPFSMGPANCAGRTLALVELRYTLSFLVRNFNMEFDTPNYDPARWVQDLRDQYVLQKGGLHLRMSLRGEQ</sequence>
<evidence type="ECO:0000313" key="10">
    <source>
        <dbReference type="EMBL" id="KAF8899781.1"/>
    </source>
</evidence>
<dbReference type="InterPro" id="IPR036396">
    <property type="entry name" value="Cyt_P450_sf"/>
</dbReference>